<organism evidence="1 2">
    <name type="scientific">Vavraia culicis (isolate floridensis)</name>
    <name type="common">Microsporidian parasite</name>
    <dbReference type="NCBI Taxonomy" id="948595"/>
    <lineage>
        <taxon>Eukaryota</taxon>
        <taxon>Fungi</taxon>
        <taxon>Fungi incertae sedis</taxon>
        <taxon>Microsporidia</taxon>
        <taxon>Pleistophoridae</taxon>
        <taxon>Vavraia</taxon>
    </lineage>
</organism>
<evidence type="ECO:0000313" key="2">
    <source>
        <dbReference type="Proteomes" id="UP000011081"/>
    </source>
</evidence>
<gene>
    <name evidence="1" type="ORF">VCUG_02322</name>
</gene>
<dbReference type="InParanoid" id="L2GR99"/>
<name>L2GR99_VAVCU</name>
<dbReference type="GeneID" id="19880185"/>
<accession>L2GR99</accession>
<dbReference type="AlphaFoldDB" id="L2GR99"/>
<keyword evidence="2" id="KW-1185">Reference proteome</keyword>
<evidence type="ECO:0000313" key="1">
    <source>
        <dbReference type="EMBL" id="ELA46186.1"/>
    </source>
</evidence>
<dbReference type="Proteomes" id="UP000011081">
    <property type="component" value="Unassembled WGS sequence"/>
</dbReference>
<dbReference type="EMBL" id="GL877458">
    <property type="protein sequence ID" value="ELA46186.1"/>
    <property type="molecule type" value="Genomic_DNA"/>
</dbReference>
<dbReference type="VEuPathDB" id="MicrosporidiaDB:VCUG_02322"/>
<dbReference type="RefSeq" id="XP_008075331.1">
    <property type="nucleotide sequence ID" value="XM_008077140.1"/>
</dbReference>
<reference evidence="2" key="1">
    <citation type="submission" date="2011-03" db="EMBL/GenBank/DDBJ databases">
        <title>The genome sequence of Vavraia culicis strain floridensis.</title>
        <authorList>
            <consortium name="The Broad Institute Genome Sequencing Platform"/>
            <person name="Cuomo C."/>
            <person name="Becnel J."/>
            <person name="Sanscrainte N."/>
            <person name="Young S.K."/>
            <person name="Zeng Q."/>
            <person name="Gargeya S."/>
            <person name="Fitzgerald M."/>
            <person name="Haas B."/>
            <person name="Abouelleil A."/>
            <person name="Alvarado L."/>
            <person name="Arachchi H.M."/>
            <person name="Berlin A."/>
            <person name="Chapman S.B."/>
            <person name="Gearin G."/>
            <person name="Goldberg J."/>
            <person name="Griggs A."/>
            <person name="Gujja S."/>
            <person name="Hansen M."/>
            <person name="Heiman D."/>
            <person name="Howarth C."/>
            <person name="Larimer J."/>
            <person name="Lui A."/>
            <person name="MacDonald P.J.P."/>
            <person name="McCowen C."/>
            <person name="Montmayeur A."/>
            <person name="Murphy C."/>
            <person name="Neiman D."/>
            <person name="Pearson M."/>
            <person name="Priest M."/>
            <person name="Roberts A."/>
            <person name="Saif S."/>
            <person name="Shea T."/>
            <person name="Sisk P."/>
            <person name="Stolte C."/>
            <person name="Sykes S."/>
            <person name="Wortman J."/>
            <person name="Nusbaum C."/>
            <person name="Birren B."/>
        </authorList>
    </citation>
    <scope>NUCLEOTIDE SEQUENCE [LARGE SCALE GENOMIC DNA]</scope>
    <source>
        <strain evidence="2">floridensis</strain>
    </source>
</reference>
<proteinExistence type="predicted"/>
<protein>
    <submittedName>
        <fullName evidence="1">Uncharacterized protein</fullName>
    </submittedName>
</protein>
<sequence length="106" mass="12488">MGETNNLGVWYGVLWVRVVRSAFEDILDKFDLIRRNRYERMALRFNTKKYVCKGCFKLVLLRISLNCHGCSSEITHRTKPIDYIGFTAPFIQDLYYTFICCTVLFA</sequence>
<dbReference type="HOGENOM" id="CLU_2225199_0_0_1"/>